<sequence length="385" mass="42499">MEAIKSTIYKSLIIACSVGALFQCSSKTEDASSGVEIQSVGGNSDQVSLTQAQYDAMNMEWGNMVLKTFSEELKVQGQVKIPVEGMQDITPFFGGYVSGLKLMEGQEVRKGEVLFYLESPEFVKLQQDYLEATSQLNYLKQEFERQKTLYGEKIASQKGYLKAESDYQSTLARSESLKKQLAMIHVNTDQLTPATIQAKVPIISPIAGFVESVFTVPGAFLPSASKAATLISTEHMHIELNIFEKDAVHVAEGQGVIFTLPDSPGNEFEAKVYVVGKSISEQRFVPVHAHLVDESQEKRLVPGMYLEARVQLAPQEGWSLPVAAVVESEGKNFVLVQSGTNDQGFVLTKVEVQLGRQNDQLVEIYPNQQLNENSKILVKGAFNML</sequence>
<evidence type="ECO:0000313" key="5">
    <source>
        <dbReference type="Proteomes" id="UP000185221"/>
    </source>
</evidence>
<dbReference type="GO" id="GO:0015679">
    <property type="term" value="P:plasma membrane copper ion transport"/>
    <property type="evidence" value="ECO:0007669"/>
    <property type="project" value="TreeGrafter"/>
</dbReference>
<proteinExistence type="inferred from homology"/>
<accession>A0A1N6D905</accession>
<name>A0A1N6D905_9BACT</name>
<keyword evidence="5" id="KW-1185">Reference proteome</keyword>
<dbReference type="Gene3D" id="2.40.420.20">
    <property type="match status" value="1"/>
</dbReference>
<dbReference type="PANTHER" id="PTHR30097:SF4">
    <property type="entry name" value="SLR6042 PROTEIN"/>
    <property type="match status" value="1"/>
</dbReference>
<dbReference type="GO" id="GO:0030313">
    <property type="term" value="C:cell envelope"/>
    <property type="evidence" value="ECO:0007669"/>
    <property type="project" value="TreeGrafter"/>
</dbReference>
<dbReference type="STRING" id="226505.SAMN05444394_0512"/>
<evidence type="ECO:0000313" key="4">
    <source>
        <dbReference type="EMBL" id="SIN67269.1"/>
    </source>
</evidence>
<dbReference type="GO" id="GO:0060003">
    <property type="term" value="P:copper ion export"/>
    <property type="evidence" value="ECO:0007669"/>
    <property type="project" value="TreeGrafter"/>
</dbReference>
<dbReference type="PANTHER" id="PTHR30097">
    <property type="entry name" value="CATION EFFLUX SYSTEM PROTEIN CUSB"/>
    <property type="match status" value="1"/>
</dbReference>
<dbReference type="Proteomes" id="UP000185221">
    <property type="component" value="Unassembled WGS sequence"/>
</dbReference>
<dbReference type="NCBIfam" id="TIGR01730">
    <property type="entry name" value="RND_mfp"/>
    <property type="match status" value="1"/>
</dbReference>
<evidence type="ECO:0000256" key="1">
    <source>
        <dbReference type="ARBA" id="ARBA00009477"/>
    </source>
</evidence>
<dbReference type="RefSeq" id="WP_074223258.1">
    <property type="nucleotide sequence ID" value="NZ_FSRC01000001.1"/>
</dbReference>
<evidence type="ECO:0000259" key="3">
    <source>
        <dbReference type="Pfam" id="PF25954"/>
    </source>
</evidence>
<evidence type="ECO:0000256" key="2">
    <source>
        <dbReference type="ARBA" id="ARBA00022448"/>
    </source>
</evidence>
<reference evidence="5" key="1">
    <citation type="submission" date="2016-11" db="EMBL/GenBank/DDBJ databases">
        <authorList>
            <person name="Varghese N."/>
            <person name="Submissions S."/>
        </authorList>
    </citation>
    <scope>NUCLEOTIDE SEQUENCE [LARGE SCALE GENOMIC DNA]</scope>
    <source>
        <strain evidence="5">DSM 15292</strain>
    </source>
</reference>
<dbReference type="Gene3D" id="2.40.30.170">
    <property type="match status" value="1"/>
</dbReference>
<dbReference type="EMBL" id="FSRC01000001">
    <property type="protein sequence ID" value="SIN67269.1"/>
    <property type="molecule type" value="Genomic_DNA"/>
</dbReference>
<dbReference type="SUPFAM" id="SSF111369">
    <property type="entry name" value="HlyD-like secretion proteins"/>
    <property type="match status" value="1"/>
</dbReference>
<keyword evidence="2" id="KW-0813">Transport</keyword>
<dbReference type="AlphaFoldDB" id="A0A1N6D905"/>
<dbReference type="Gene3D" id="1.10.287.470">
    <property type="entry name" value="Helix hairpin bin"/>
    <property type="match status" value="1"/>
</dbReference>
<dbReference type="InterPro" id="IPR006143">
    <property type="entry name" value="RND_pump_MFP"/>
</dbReference>
<dbReference type="InterPro" id="IPR058792">
    <property type="entry name" value="Beta-barrel_RND_2"/>
</dbReference>
<dbReference type="GO" id="GO:0016020">
    <property type="term" value="C:membrane"/>
    <property type="evidence" value="ECO:0007669"/>
    <property type="project" value="InterPro"/>
</dbReference>
<dbReference type="Pfam" id="PF25954">
    <property type="entry name" value="Beta-barrel_RND_2"/>
    <property type="match status" value="1"/>
</dbReference>
<dbReference type="Gene3D" id="2.40.50.100">
    <property type="match status" value="1"/>
</dbReference>
<dbReference type="GO" id="GO:0022857">
    <property type="term" value="F:transmembrane transporter activity"/>
    <property type="evidence" value="ECO:0007669"/>
    <property type="project" value="InterPro"/>
</dbReference>
<protein>
    <submittedName>
        <fullName evidence="4">Membrane fusion protein, cobalt-zinc-cadmium efflux system</fullName>
    </submittedName>
</protein>
<dbReference type="OrthoDB" id="9814657at2"/>
<dbReference type="InterPro" id="IPR051909">
    <property type="entry name" value="MFP_Cation_Efflux"/>
</dbReference>
<comment type="similarity">
    <text evidence="1">Belongs to the membrane fusion protein (MFP) (TC 8.A.1) family.</text>
</comment>
<feature type="domain" description="CusB-like beta-barrel" evidence="3">
    <location>
        <begin position="238"/>
        <end position="311"/>
    </location>
</feature>
<organism evidence="4 5">
    <name type="scientific">Algoriphagus halophilus</name>
    <dbReference type="NCBI Taxonomy" id="226505"/>
    <lineage>
        <taxon>Bacteria</taxon>
        <taxon>Pseudomonadati</taxon>
        <taxon>Bacteroidota</taxon>
        <taxon>Cytophagia</taxon>
        <taxon>Cytophagales</taxon>
        <taxon>Cyclobacteriaceae</taxon>
        <taxon>Algoriphagus</taxon>
    </lineage>
</organism>
<gene>
    <name evidence="4" type="ORF">SAMN05444394_0512</name>
</gene>